<evidence type="ECO:0000313" key="2">
    <source>
        <dbReference type="Proteomes" id="UP001283361"/>
    </source>
</evidence>
<dbReference type="Proteomes" id="UP001283361">
    <property type="component" value="Unassembled WGS sequence"/>
</dbReference>
<accession>A0AAE0YAT7</accession>
<proteinExistence type="predicted"/>
<evidence type="ECO:0000313" key="1">
    <source>
        <dbReference type="EMBL" id="KAK3739063.1"/>
    </source>
</evidence>
<name>A0AAE0YAT7_9GAST</name>
<sequence length="79" mass="8616">MKRLEASLYGPSELLKHQKSCEHILPDVSTGTGSGSDEHGHTLESFTLVERAASITFWVLDAQFGQICRIKQATSLKAG</sequence>
<comment type="caution">
    <text evidence="1">The sequence shown here is derived from an EMBL/GenBank/DDBJ whole genome shotgun (WGS) entry which is preliminary data.</text>
</comment>
<gene>
    <name evidence="1" type="ORF">RRG08_025152</name>
</gene>
<dbReference type="AlphaFoldDB" id="A0AAE0YAT7"/>
<protein>
    <submittedName>
        <fullName evidence="1">Uncharacterized protein</fullName>
    </submittedName>
</protein>
<reference evidence="1" key="1">
    <citation type="journal article" date="2023" name="G3 (Bethesda)">
        <title>A reference genome for the long-term kleptoplast-retaining sea slug Elysia crispata morphotype clarki.</title>
        <authorList>
            <person name="Eastman K.E."/>
            <person name="Pendleton A.L."/>
            <person name="Shaikh M.A."/>
            <person name="Suttiyut T."/>
            <person name="Ogas R."/>
            <person name="Tomko P."/>
            <person name="Gavelis G."/>
            <person name="Widhalm J.R."/>
            <person name="Wisecaver J.H."/>
        </authorList>
    </citation>
    <scope>NUCLEOTIDE SEQUENCE</scope>
    <source>
        <strain evidence="1">ECLA1</strain>
    </source>
</reference>
<dbReference type="EMBL" id="JAWDGP010006556">
    <property type="protein sequence ID" value="KAK3739063.1"/>
    <property type="molecule type" value="Genomic_DNA"/>
</dbReference>
<organism evidence="1 2">
    <name type="scientific">Elysia crispata</name>
    <name type="common">lettuce slug</name>
    <dbReference type="NCBI Taxonomy" id="231223"/>
    <lineage>
        <taxon>Eukaryota</taxon>
        <taxon>Metazoa</taxon>
        <taxon>Spiralia</taxon>
        <taxon>Lophotrochozoa</taxon>
        <taxon>Mollusca</taxon>
        <taxon>Gastropoda</taxon>
        <taxon>Heterobranchia</taxon>
        <taxon>Euthyneura</taxon>
        <taxon>Panpulmonata</taxon>
        <taxon>Sacoglossa</taxon>
        <taxon>Placobranchoidea</taxon>
        <taxon>Plakobranchidae</taxon>
        <taxon>Elysia</taxon>
    </lineage>
</organism>
<keyword evidence="2" id="KW-1185">Reference proteome</keyword>